<sequence length="103" mass="11685">MNEPLLRDKIEEALHTIYDPEIPVNIYELGLIYKIDMLEDNNVHIYMTLTAPACPAAGEILGEVETKVKAIEGVNGVEVRLTFDPPWDRDMMSDEAKLELGWL</sequence>
<name>A0A0D0GPG0_9SPHI</name>
<accession>A0A0D0GPG0</accession>
<dbReference type="SUPFAM" id="SSF117916">
    <property type="entry name" value="Fe-S cluster assembly (FSCA) domain-like"/>
    <property type="match status" value="1"/>
</dbReference>
<gene>
    <name evidence="2" type="ORF">TH53_05695</name>
</gene>
<dbReference type="RefSeq" id="WP_041879413.1">
    <property type="nucleotide sequence ID" value="NZ_CP157278.1"/>
</dbReference>
<dbReference type="InterPro" id="IPR034904">
    <property type="entry name" value="FSCA_dom_sf"/>
</dbReference>
<dbReference type="OrthoDB" id="9805360at2"/>
<protein>
    <submittedName>
        <fullName evidence="2">Contig24, whole genome shotgun sequence</fullName>
    </submittedName>
</protein>
<evidence type="ECO:0000259" key="1">
    <source>
        <dbReference type="Pfam" id="PF01883"/>
    </source>
</evidence>
<keyword evidence="3" id="KW-1185">Reference proteome</keyword>
<evidence type="ECO:0000313" key="2">
    <source>
        <dbReference type="EMBL" id="KIO78085.1"/>
    </source>
</evidence>
<organism evidence="2 3">
    <name type="scientific">Pedobacter lusitanus</name>
    <dbReference type="NCBI Taxonomy" id="1503925"/>
    <lineage>
        <taxon>Bacteria</taxon>
        <taxon>Pseudomonadati</taxon>
        <taxon>Bacteroidota</taxon>
        <taxon>Sphingobacteriia</taxon>
        <taxon>Sphingobacteriales</taxon>
        <taxon>Sphingobacteriaceae</taxon>
        <taxon>Pedobacter</taxon>
    </lineage>
</organism>
<dbReference type="PANTHER" id="PTHR42831:SF1">
    <property type="entry name" value="FE-S PROTEIN MATURATION AUXILIARY FACTOR YITW"/>
    <property type="match status" value="1"/>
</dbReference>
<dbReference type="InterPro" id="IPR002744">
    <property type="entry name" value="MIP18-like"/>
</dbReference>
<dbReference type="Gene3D" id="3.30.300.130">
    <property type="entry name" value="Fe-S cluster assembly (FSCA)"/>
    <property type="match status" value="1"/>
</dbReference>
<evidence type="ECO:0000313" key="3">
    <source>
        <dbReference type="Proteomes" id="UP000032049"/>
    </source>
</evidence>
<proteinExistence type="predicted"/>
<dbReference type="NCBIfam" id="TIGR02945">
    <property type="entry name" value="SUF_assoc"/>
    <property type="match status" value="1"/>
</dbReference>
<dbReference type="STRING" id="1503925.TH53_05695"/>
<comment type="caution">
    <text evidence="2">The sequence shown here is derived from an EMBL/GenBank/DDBJ whole genome shotgun (WGS) entry which is preliminary data.</text>
</comment>
<dbReference type="InterPro" id="IPR052339">
    <property type="entry name" value="Fe-S_Maturation_MIP18"/>
</dbReference>
<dbReference type="Proteomes" id="UP000032049">
    <property type="component" value="Unassembled WGS sequence"/>
</dbReference>
<dbReference type="PANTHER" id="PTHR42831">
    <property type="entry name" value="FE-S PROTEIN MATURATION AUXILIARY FACTOR YITW"/>
    <property type="match status" value="1"/>
</dbReference>
<dbReference type="Pfam" id="PF01883">
    <property type="entry name" value="FeS_assembly_P"/>
    <property type="match status" value="1"/>
</dbReference>
<dbReference type="EMBL" id="JXRA01000024">
    <property type="protein sequence ID" value="KIO78085.1"/>
    <property type="molecule type" value="Genomic_DNA"/>
</dbReference>
<feature type="domain" description="MIP18 family-like" evidence="1">
    <location>
        <begin position="7"/>
        <end position="79"/>
    </location>
</feature>
<dbReference type="InterPro" id="IPR014291">
    <property type="entry name" value="SUF_FeS_clus_asmbl-assoc"/>
</dbReference>
<reference evidence="2 3" key="1">
    <citation type="submission" date="2015-01" db="EMBL/GenBank/DDBJ databases">
        <title>Draft genome sequence of Pedobacter sp. NL19 isolated from sludge of an effluent treatment pond in an abandoned uranium mine.</title>
        <authorList>
            <person name="Santos T."/>
            <person name="Caetano T."/>
            <person name="Covas C."/>
            <person name="Cruz A."/>
            <person name="Mendo S."/>
        </authorList>
    </citation>
    <scope>NUCLEOTIDE SEQUENCE [LARGE SCALE GENOMIC DNA]</scope>
    <source>
        <strain evidence="2 3">NL19</strain>
    </source>
</reference>
<dbReference type="AlphaFoldDB" id="A0A0D0GPG0"/>